<sequence length="600" mass="66782">MRKKLFLILDTSVIATAFTSSYVIVDVTDVAFNNIYWLSLLIILFSYYVSSAYFRMNKKVWQYASIGEMKLIVKTLTAAVILNGIIQLAVFSYIQYRVLFVTWALMLLGVGGVRFFLRLRQDQLRNDSVERKRTMIVGAGSAGTMLARQLIQNSECDLKPVLFVDDDPNKQHLDILSLPVKGPTETIPEIAAKYEIERIIIAIPSLKKSQIHGIYEAALKSAVKTQVLPMIEDLVTGKLSVKELRDVSPEDLLGREQVKLQEKVISNGMKGKTILVTGAGGSIGSELCRQISGFAPAKLLLTGHGENSIYHIYMELKQLYPSIELVPLIADVQDYERMLDIMTTYRPNHVYHAAAHKHVPLMEISPHEAVKNNTLGSYQTALASSEAGVETFVMVSTDKAVNPTSVMGATKRLAEMLVHHVNKESNTKFSVVRFGNVLGSNGSVIPLFKKQIEAGGPVTVTHPDMIRYFMTIPEASRLVLQAGALAEGGETFVLDMGEPVKITDLAKNLIALSGYTTDEIPIVYTGVRQGEKLYEELLNPEEIHEDQIYPKIYLGKATSIPLDELEQVLHTFDTESREELRLHLLEKANRRTLPAETTTA</sequence>
<comment type="similarity">
    <text evidence="1">Belongs to the polysaccharide synthase family.</text>
</comment>
<keyword evidence="2" id="KW-0812">Transmembrane</keyword>
<accession>A0ABV9NT81</accession>
<dbReference type="RefSeq" id="WP_377908029.1">
    <property type="nucleotide sequence ID" value="NZ_JBHSGK010000003.1"/>
</dbReference>
<dbReference type="InterPro" id="IPR051203">
    <property type="entry name" value="Polysaccharide_Synthase-Rel"/>
</dbReference>
<proteinExistence type="inferred from homology"/>
<keyword evidence="2" id="KW-0472">Membrane</keyword>
<evidence type="ECO:0000256" key="2">
    <source>
        <dbReference type="SAM" id="Phobius"/>
    </source>
</evidence>
<evidence type="ECO:0000313" key="5">
    <source>
        <dbReference type="Proteomes" id="UP001595896"/>
    </source>
</evidence>
<dbReference type="PANTHER" id="PTHR43318:SF1">
    <property type="entry name" value="POLYSACCHARIDE BIOSYNTHESIS PROTEIN EPSC-RELATED"/>
    <property type="match status" value="1"/>
</dbReference>
<evidence type="ECO:0000313" key="4">
    <source>
        <dbReference type="EMBL" id="MFC4735406.1"/>
    </source>
</evidence>
<dbReference type="PANTHER" id="PTHR43318">
    <property type="entry name" value="UDP-N-ACETYLGLUCOSAMINE 4,6-DEHYDRATASE"/>
    <property type="match status" value="1"/>
</dbReference>
<feature type="transmembrane region" description="Helical" evidence="2">
    <location>
        <begin position="100"/>
        <end position="117"/>
    </location>
</feature>
<dbReference type="Pfam" id="PF02719">
    <property type="entry name" value="Polysacc_synt_2"/>
    <property type="match status" value="1"/>
</dbReference>
<feature type="domain" description="Polysaccharide biosynthesis protein CapD-like" evidence="3">
    <location>
        <begin position="274"/>
        <end position="554"/>
    </location>
</feature>
<dbReference type="SUPFAM" id="SSF51735">
    <property type="entry name" value="NAD(P)-binding Rossmann-fold domains"/>
    <property type="match status" value="2"/>
</dbReference>
<gene>
    <name evidence="4" type="ORF">ACFO4L_02300</name>
</gene>
<dbReference type="Proteomes" id="UP001595896">
    <property type="component" value="Unassembled WGS sequence"/>
</dbReference>
<dbReference type="EMBL" id="JBHSGK010000003">
    <property type="protein sequence ID" value="MFC4735406.1"/>
    <property type="molecule type" value="Genomic_DNA"/>
</dbReference>
<evidence type="ECO:0000256" key="1">
    <source>
        <dbReference type="ARBA" id="ARBA00007430"/>
    </source>
</evidence>
<dbReference type="Gene3D" id="3.40.50.720">
    <property type="entry name" value="NAD(P)-binding Rossmann-like Domain"/>
    <property type="match status" value="2"/>
</dbReference>
<dbReference type="InterPro" id="IPR036291">
    <property type="entry name" value="NAD(P)-bd_dom_sf"/>
</dbReference>
<keyword evidence="2" id="KW-1133">Transmembrane helix</keyword>
<dbReference type="Pfam" id="PF13727">
    <property type="entry name" value="CoA_binding_3"/>
    <property type="match status" value="1"/>
</dbReference>
<dbReference type="CDD" id="cd05237">
    <property type="entry name" value="UDP_invert_4-6DH_SDR_e"/>
    <property type="match status" value="1"/>
</dbReference>
<protein>
    <submittedName>
        <fullName evidence="4">Polysaccharide biosynthesis protein</fullName>
    </submittedName>
</protein>
<feature type="transmembrane region" description="Helical" evidence="2">
    <location>
        <begin position="35"/>
        <end position="54"/>
    </location>
</feature>
<dbReference type="InterPro" id="IPR003869">
    <property type="entry name" value="Polysac_CapD-like"/>
</dbReference>
<feature type="transmembrane region" description="Helical" evidence="2">
    <location>
        <begin position="75"/>
        <end position="94"/>
    </location>
</feature>
<reference evidence="5" key="1">
    <citation type="journal article" date="2019" name="Int. J. Syst. Evol. Microbiol.">
        <title>The Global Catalogue of Microorganisms (GCM) 10K type strain sequencing project: providing services to taxonomists for standard genome sequencing and annotation.</title>
        <authorList>
            <consortium name="The Broad Institute Genomics Platform"/>
            <consortium name="The Broad Institute Genome Sequencing Center for Infectious Disease"/>
            <person name="Wu L."/>
            <person name="Ma J."/>
        </authorList>
    </citation>
    <scope>NUCLEOTIDE SEQUENCE [LARGE SCALE GENOMIC DNA]</scope>
    <source>
        <strain evidence="5">JCM 12165</strain>
    </source>
</reference>
<evidence type="ECO:0000259" key="3">
    <source>
        <dbReference type="Pfam" id="PF02719"/>
    </source>
</evidence>
<comment type="caution">
    <text evidence="4">The sequence shown here is derived from an EMBL/GenBank/DDBJ whole genome shotgun (WGS) entry which is preliminary data.</text>
</comment>
<name>A0ABV9NT81_9BACI</name>
<keyword evidence="5" id="KW-1185">Reference proteome</keyword>
<organism evidence="4 5">
    <name type="scientific">Bacillus daqingensis</name>
    <dbReference type="NCBI Taxonomy" id="872396"/>
    <lineage>
        <taxon>Bacteria</taxon>
        <taxon>Bacillati</taxon>
        <taxon>Bacillota</taxon>
        <taxon>Bacilli</taxon>
        <taxon>Bacillales</taxon>
        <taxon>Bacillaceae</taxon>
        <taxon>Bacillus</taxon>
    </lineage>
</organism>